<dbReference type="PANTHER" id="PTHR11102">
    <property type="entry name" value="SEL-1-LIKE PROTEIN"/>
    <property type="match status" value="1"/>
</dbReference>
<evidence type="ECO:0000313" key="1">
    <source>
        <dbReference type="EMBL" id="TDR35011.1"/>
    </source>
</evidence>
<gene>
    <name evidence="1" type="ORF">DES43_11111</name>
</gene>
<dbReference type="InterPro" id="IPR006597">
    <property type="entry name" value="Sel1-like"/>
</dbReference>
<dbReference type="AlphaFoldDB" id="A0A4R6YFD6"/>
<dbReference type="PANTHER" id="PTHR11102:SF160">
    <property type="entry name" value="ERAD-ASSOCIATED E3 UBIQUITIN-PROTEIN LIGASE COMPONENT HRD3"/>
    <property type="match status" value="1"/>
</dbReference>
<comment type="caution">
    <text evidence="1">The sequence shown here is derived from an EMBL/GenBank/DDBJ whole genome shotgun (WGS) entry which is preliminary data.</text>
</comment>
<dbReference type="EMBL" id="SNZF01000011">
    <property type="protein sequence ID" value="TDR35011.1"/>
    <property type="molecule type" value="Genomic_DNA"/>
</dbReference>
<keyword evidence="2" id="KW-1185">Reference proteome</keyword>
<evidence type="ECO:0008006" key="3">
    <source>
        <dbReference type="Google" id="ProtNLM"/>
    </source>
</evidence>
<dbReference type="Proteomes" id="UP000294958">
    <property type="component" value="Unassembled WGS sequence"/>
</dbReference>
<proteinExistence type="predicted"/>
<organism evidence="1 2">
    <name type="scientific">Aquamicrobium defluvii</name>
    <dbReference type="NCBI Taxonomy" id="69279"/>
    <lineage>
        <taxon>Bacteria</taxon>
        <taxon>Pseudomonadati</taxon>
        <taxon>Pseudomonadota</taxon>
        <taxon>Alphaproteobacteria</taxon>
        <taxon>Hyphomicrobiales</taxon>
        <taxon>Phyllobacteriaceae</taxon>
        <taxon>Aquamicrobium</taxon>
    </lineage>
</organism>
<dbReference type="InterPro" id="IPR011990">
    <property type="entry name" value="TPR-like_helical_dom_sf"/>
</dbReference>
<dbReference type="SUPFAM" id="SSF81901">
    <property type="entry name" value="HCP-like"/>
    <property type="match status" value="1"/>
</dbReference>
<dbReference type="Pfam" id="PF08238">
    <property type="entry name" value="Sel1"/>
    <property type="match status" value="3"/>
</dbReference>
<protein>
    <recommendedName>
        <fullName evidence="3">Exopolysaccharide production negative regulator</fullName>
    </recommendedName>
</protein>
<accession>A0A4R6YFD6</accession>
<dbReference type="SMART" id="SM00671">
    <property type="entry name" value="SEL1"/>
    <property type="match status" value="4"/>
</dbReference>
<name>A0A4R6YFD6_9HYPH</name>
<dbReference type="Gene3D" id="1.25.40.10">
    <property type="entry name" value="Tetratricopeptide repeat domain"/>
    <property type="match status" value="2"/>
</dbReference>
<evidence type="ECO:0000313" key="2">
    <source>
        <dbReference type="Proteomes" id="UP000294958"/>
    </source>
</evidence>
<reference evidence="1 2" key="1">
    <citation type="submission" date="2019-03" db="EMBL/GenBank/DDBJ databases">
        <title>Genomic Encyclopedia of Type Strains, Phase IV (KMG-IV): sequencing the most valuable type-strain genomes for metagenomic binning, comparative biology and taxonomic classification.</title>
        <authorList>
            <person name="Goeker M."/>
        </authorList>
    </citation>
    <scope>NUCLEOTIDE SEQUENCE [LARGE SCALE GENOMIC DNA]</scope>
    <source>
        <strain evidence="1 2">DSM 11603</strain>
    </source>
</reference>
<dbReference type="InterPro" id="IPR050767">
    <property type="entry name" value="Sel1_AlgK"/>
</dbReference>
<sequence length="308" mass="33455">MEVPVISRSGSMILPVMERGTRARLLLPDARSGEAGFFVRLLRCCLMGAVVACASVSGAYPALAFDDKVFDDKTGVKPKSNPFAVFRFAFSAYHSGHKEQAVEAYRYAAENGQIGATWKLARMYAEGDGVARNDYEAFKFFSEIADQDVEPGSPEESYVSDALVALGDYMKKGIPGTPVQPDPVAAQEYFMRAAASYRNPNAQYEMGKMFLNGEGGMKASTRQAGRWLQLAAEKGHAGAQATLGNLLFHSGKVVRGLAMMTAALERAQPADQSWIRNMQEEAFALAPEADRRTAIALADDMLARGINQ</sequence>